<protein>
    <recommendedName>
        <fullName evidence="9">Diguanylate cyclase</fullName>
    </recommendedName>
</protein>
<dbReference type="Proteomes" id="UP000078302">
    <property type="component" value="Unassembled WGS sequence"/>
</dbReference>
<keyword evidence="5 6" id="KW-0472">Membrane</keyword>
<keyword evidence="4 6" id="KW-1133">Transmembrane helix</keyword>
<feature type="transmembrane region" description="Helical" evidence="6">
    <location>
        <begin position="121"/>
        <end position="144"/>
    </location>
</feature>
<evidence type="ECO:0008006" key="9">
    <source>
        <dbReference type="Google" id="ProtNLM"/>
    </source>
</evidence>
<evidence type="ECO:0000256" key="4">
    <source>
        <dbReference type="ARBA" id="ARBA00022989"/>
    </source>
</evidence>
<keyword evidence="2" id="KW-1003">Cell membrane</keyword>
<evidence type="ECO:0000256" key="1">
    <source>
        <dbReference type="ARBA" id="ARBA00004651"/>
    </source>
</evidence>
<proteinExistence type="predicted"/>
<feature type="transmembrane region" description="Helical" evidence="6">
    <location>
        <begin position="64"/>
        <end position="84"/>
    </location>
</feature>
<keyword evidence="3 6" id="KW-0812">Transmembrane</keyword>
<dbReference type="GO" id="GO:0005886">
    <property type="term" value="C:plasma membrane"/>
    <property type="evidence" value="ECO:0007669"/>
    <property type="project" value="UniProtKB-SubCell"/>
</dbReference>
<dbReference type="Pfam" id="PF06146">
    <property type="entry name" value="PsiE"/>
    <property type="match status" value="1"/>
</dbReference>
<dbReference type="OrthoDB" id="5298288at2"/>
<dbReference type="InterPro" id="IPR020948">
    <property type="entry name" value="P_starv_induced_PsiE-like"/>
</dbReference>
<name>A0A179BIK0_ACIFR</name>
<keyword evidence="8" id="KW-1185">Reference proteome</keyword>
<comment type="subcellular location">
    <subcellularLocation>
        <location evidence="1">Cell membrane</location>
        <topology evidence="1">Multi-pass membrane protein</topology>
    </subcellularLocation>
</comment>
<evidence type="ECO:0000313" key="7">
    <source>
        <dbReference type="EMBL" id="OAP91548.1"/>
    </source>
</evidence>
<accession>A0A179BIK0</accession>
<feature type="transmembrane region" description="Helical" evidence="6">
    <location>
        <begin position="26"/>
        <end position="44"/>
    </location>
</feature>
<dbReference type="EMBL" id="LVXZ01000078">
    <property type="protein sequence ID" value="OAP91548.1"/>
    <property type="molecule type" value="Genomic_DNA"/>
</dbReference>
<organism evidence="7 8">
    <name type="scientific">Acidithiobacillus ferrooxidans</name>
    <name type="common">Thiobacillus ferrooxidans</name>
    <dbReference type="NCBI Taxonomy" id="920"/>
    <lineage>
        <taxon>Bacteria</taxon>
        <taxon>Pseudomonadati</taxon>
        <taxon>Pseudomonadota</taxon>
        <taxon>Acidithiobacillia</taxon>
        <taxon>Acidithiobacillales</taxon>
        <taxon>Acidithiobacillaceae</taxon>
        <taxon>Acidithiobacillus</taxon>
    </lineage>
</organism>
<reference evidence="7 8" key="1">
    <citation type="submission" date="2016-04" db="EMBL/GenBank/DDBJ databases">
        <title>Acidithiobacillus ferrooxidans genome sequencing and assembly.</title>
        <authorList>
            <person name="Zhou Z."/>
        </authorList>
    </citation>
    <scope>NUCLEOTIDE SEQUENCE [LARGE SCALE GENOMIC DNA]</scope>
    <source>
        <strain evidence="7 8">BY0502</strain>
    </source>
</reference>
<evidence type="ECO:0000256" key="3">
    <source>
        <dbReference type="ARBA" id="ARBA00022692"/>
    </source>
</evidence>
<evidence type="ECO:0000256" key="6">
    <source>
        <dbReference type="SAM" id="Phobius"/>
    </source>
</evidence>
<evidence type="ECO:0000313" key="8">
    <source>
        <dbReference type="Proteomes" id="UP000078302"/>
    </source>
</evidence>
<gene>
    <name evidence="7" type="ORF">A4H96_06840</name>
</gene>
<sequence length="163" mass="18652">MRHRWFLERLRTDWTVLTLYERFEQIVSLVISLLLTILILVALWDLVSSIAHLINTPNNAIQEHSFPAVFGSIMSLLIALEFNHTIFHSIQHSGQIVRVKTVVLIAILGISREYILLDTRALHAATIFGYGISILCLGIVYYILDVREISIPRISAHRHTPED</sequence>
<evidence type="ECO:0000256" key="5">
    <source>
        <dbReference type="ARBA" id="ARBA00023136"/>
    </source>
</evidence>
<dbReference type="RefSeq" id="WP_064218895.1">
    <property type="nucleotide sequence ID" value="NZ_LVXZ01000078.1"/>
</dbReference>
<feature type="transmembrane region" description="Helical" evidence="6">
    <location>
        <begin position="96"/>
        <end position="115"/>
    </location>
</feature>
<dbReference type="AlphaFoldDB" id="A0A179BIK0"/>
<evidence type="ECO:0000256" key="2">
    <source>
        <dbReference type="ARBA" id="ARBA00022475"/>
    </source>
</evidence>
<comment type="caution">
    <text evidence="7">The sequence shown here is derived from an EMBL/GenBank/DDBJ whole genome shotgun (WGS) entry which is preliminary data.</text>
</comment>